<evidence type="ECO:0000256" key="1">
    <source>
        <dbReference type="ARBA" id="ARBA00004127"/>
    </source>
</evidence>
<dbReference type="InterPro" id="IPR004837">
    <property type="entry name" value="NaCa_Exmemb"/>
</dbReference>
<evidence type="ECO:0000256" key="2">
    <source>
        <dbReference type="ARBA" id="ARBA00022448"/>
    </source>
</evidence>
<dbReference type="InterPro" id="IPR004713">
    <property type="entry name" value="CaH_exchang"/>
</dbReference>
<dbReference type="PANTHER" id="PTHR31503:SF36">
    <property type="entry name" value="SODIUM_CALCIUM EXCHANGER MEMBRANE REGION DOMAIN-CONTAINING PROTEIN"/>
    <property type="match status" value="1"/>
</dbReference>
<feature type="transmembrane region" description="Helical" evidence="8">
    <location>
        <begin position="396"/>
        <end position="421"/>
    </location>
</feature>
<evidence type="ECO:0000256" key="3">
    <source>
        <dbReference type="ARBA" id="ARBA00022692"/>
    </source>
</evidence>
<dbReference type="Pfam" id="PF01699">
    <property type="entry name" value="Na_Ca_ex"/>
    <property type="match status" value="2"/>
</dbReference>
<feature type="domain" description="Sodium/calcium exchanger membrane region" evidence="9">
    <location>
        <begin position="327"/>
        <end position="468"/>
    </location>
</feature>
<dbReference type="Gene3D" id="1.20.1420.30">
    <property type="entry name" value="NCX, central ion-binding region"/>
    <property type="match status" value="1"/>
</dbReference>
<dbReference type="GO" id="GO:0006874">
    <property type="term" value="P:intracellular calcium ion homeostasis"/>
    <property type="evidence" value="ECO:0007669"/>
    <property type="project" value="TreeGrafter"/>
</dbReference>
<feature type="transmembrane region" description="Helical" evidence="8">
    <location>
        <begin position="197"/>
        <end position="219"/>
    </location>
</feature>
<feature type="transmembrane region" description="Helical" evidence="8">
    <location>
        <begin position="102"/>
        <end position="120"/>
    </location>
</feature>
<evidence type="ECO:0000256" key="6">
    <source>
        <dbReference type="ARBA" id="ARBA00023136"/>
    </source>
</evidence>
<dbReference type="GO" id="GO:0005774">
    <property type="term" value="C:vacuolar membrane"/>
    <property type="evidence" value="ECO:0007669"/>
    <property type="project" value="UniProtKB-ARBA"/>
</dbReference>
<dbReference type="Proteomes" id="UP000717585">
    <property type="component" value="Unassembled WGS sequence"/>
</dbReference>
<dbReference type="GO" id="GO:0015369">
    <property type="term" value="F:calcium:proton antiporter activity"/>
    <property type="evidence" value="ECO:0007669"/>
    <property type="project" value="TreeGrafter"/>
</dbReference>
<name>A0A8J6C106_9EUKA</name>
<accession>A0A8J6C106</accession>
<feature type="transmembrane region" description="Helical" evidence="8">
    <location>
        <begin position="165"/>
        <end position="185"/>
    </location>
</feature>
<dbReference type="OrthoDB" id="26525at2759"/>
<feature type="transmembrane region" description="Helical" evidence="8">
    <location>
        <begin position="427"/>
        <end position="447"/>
    </location>
</feature>
<reference evidence="10" key="1">
    <citation type="submission" date="2021-05" db="EMBL/GenBank/DDBJ databases">
        <title>A free-living protist that lacks canonical eukaryotic 1 DNA replication and segregation systems.</title>
        <authorList>
            <person name="Salas-Leiva D.E."/>
            <person name="Tromer E.C."/>
            <person name="Curtis B.A."/>
            <person name="Jerlstrom-Hultqvist J."/>
            <person name="Kolisko M."/>
            <person name="Yi Z."/>
            <person name="Salas-Leiva J.S."/>
            <person name="Gallot-Lavallee L."/>
            <person name="Kops G.J.P.L."/>
            <person name="Archibald J.M."/>
            <person name="Simpson A.G.B."/>
            <person name="Roger A.J."/>
        </authorList>
    </citation>
    <scope>NUCLEOTIDE SEQUENCE</scope>
    <source>
        <strain evidence="10">BICM</strain>
    </source>
</reference>
<dbReference type="PANTHER" id="PTHR31503">
    <property type="entry name" value="VACUOLAR CALCIUM ION TRANSPORTER"/>
    <property type="match status" value="1"/>
</dbReference>
<comment type="subcellular location">
    <subcellularLocation>
        <location evidence="1">Endomembrane system</location>
        <topology evidence="1">Multi-pass membrane protein</topology>
    </subcellularLocation>
</comment>
<keyword evidence="6 8" id="KW-0472">Membrane</keyword>
<gene>
    <name evidence="10" type="ORF">J8273_1009</name>
</gene>
<feature type="transmembrane region" description="Helical" evidence="8">
    <location>
        <begin position="323"/>
        <end position="341"/>
    </location>
</feature>
<dbReference type="AlphaFoldDB" id="A0A8J6C106"/>
<keyword evidence="2" id="KW-0813">Transport</keyword>
<evidence type="ECO:0000256" key="7">
    <source>
        <dbReference type="SAM" id="MobiDB-lite"/>
    </source>
</evidence>
<feature type="transmembrane region" description="Helical" evidence="8">
    <location>
        <begin position="361"/>
        <end position="384"/>
    </location>
</feature>
<evidence type="ECO:0000256" key="5">
    <source>
        <dbReference type="ARBA" id="ARBA00023065"/>
    </source>
</evidence>
<organism evidence="10 11">
    <name type="scientific">Carpediemonas membranifera</name>
    <dbReference type="NCBI Taxonomy" id="201153"/>
    <lineage>
        <taxon>Eukaryota</taxon>
        <taxon>Metamonada</taxon>
        <taxon>Carpediemonas-like organisms</taxon>
        <taxon>Carpediemonas</taxon>
    </lineage>
</organism>
<sequence>MGLSHYWDIFGHHIEHGVVDADCLNDIFPCAGSLIGNVLLMCIYGFILGKGSKLIADGAELLLNVANPSLVGGFVLPVLGAVPDAAIIVASCLGDPSEIQQQISVGVGTLAGSTIMLLTVSYGASMLCGRCDIVHGRAVDKTNTRPWWDVIRSGTSVDPDVPINAWIMIGVSLLYAIIQIPAFFYMNSRDPGPHERWFAAAGAVMCFIVLLGYSTYCVCNSTMQNRKAAKAKQRFLKRRTAHAFLELLQKPEGTSNEEEKPLLADPEAQEEEKPVVDMAKFARRIKLKASEAVDRNKYGIDKKQEPEEEEEETGVEGWPKWRILGMSFLLMFIGTAVVTIFSDPMVDAMSNFSTIVGISPFYVAFVVSPLASNASELISALIFSSKKMRTNMSLTISALYGAATMNATLCLGIFYVLIAIREVSWRFSGQVVAILLCVVVIGILGSFKTQRTFLAFFIIGMYPICLAVVPIAKFIGLR</sequence>
<protein>
    <submittedName>
        <fullName evidence="10">Sodium/calcium exchanger protein</fullName>
    </submittedName>
</protein>
<keyword evidence="11" id="KW-1185">Reference proteome</keyword>
<proteinExistence type="predicted"/>
<dbReference type="GO" id="GO:0012505">
    <property type="term" value="C:endomembrane system"/>
    <property type="evidence" value="ECO:0007669"/>
    <property type="project" value="UniProtKB-SubCell"/>
</dbReference>
<feature type="transmembrane region" description="Helical" evidence="8">
    <location>
        <begin position="454"/>
        <end position="475"/>
    </location>
</feature>
<evidence type="ECO:0000313" key="11">
    <source>
        <dbReference type="Proteomes" id="UP000717585"/>
    </source>
</evidence>
<dbReference type="EMBL" id="JAHDYR010000003">
    <property type="protein sequence ID" value="KAG9397101.1"/>
    <property type="molecule type" value="Genomic_DNA"/>
</dbReference>
<feature type="transmembrane region" description="Helical" evidence="8">
    <location>
        <begin position="31"/>
        <end position="49"/>
    </location>
</feature>
<dbReference type="InterPro" id="IPR044880">
    <property type="entry name" value="NCX_ion-bd_dom_sf"/>
</dbReference>
<feature type="domain" description="Sodium/calcium exchanger membrane region" evidence="9">
    <location>
        <begin position="38"/>
        <end position="215"/>
    </location>
</feature>
<feature type="transmembrane region" description="Helical" evidence="8">
    <location>
        <begin position="61"/>
        <end position="82"/>
    </location>
</feature>
<evidence type="ECO:0000259" key="9">
    <source>
        <dbReference type="Pfam" id="PF01699"/>
    </source>
</evidence>
<evidence type="ECO:0000313" key="10">
    <source>
        <dbReference type="EMBL" id="KAG9397101.1"/>
    </source>
</evidence>
<keyword evidence="3 8" id="KW-0812">Transmembrane</keyword>
<keyword evidence="5" id="KW-0406">Ion transport</keyword>
<comment type="caution">
    <text evidence="10">The sequence shown here is derived from an EMBL/GenBank/DDBJ whole genome shotgun (WGS) entry which is preliminary data.</text>
</comment>
<evidence type="ECO:0000256" key="4">
    <source>
        <dbReference type="ARBA" id="ARBA00022989"/>
    </source>
</evidence>
<evidence type="ECO:0000256" key="8">
    <source>
        <dbReference type="SAM" id="Phobius"/>
    </source>
</evidence>
<feature type="region of interest" description="Disordered" evidence="7">
    <location>
        <begin position="253"/>
        <end position="273"/>
    </location>
</feature>
<keyword evidence="4 8" id="KW-1133">Transmembrane helix</keyword>